<dbReference type="EMBL" id="NQWI01000007">
    <property type="protein sequence ID" value="PDW04564.1"/>
    <property type="molecule type" value="Genomic_DNA"/>
</dbReference>
<gene>
    <name evidence="1" type="ORF">CJ255_02615</name>
</gene>
<sequence>MQARLVALLLRYDEGGFGRLIGARTSHAAERAEGALREYRALGVVFVLRDELFEDILPRIVRRLSFAAPRNLIVEDPPARGRIDWGRSLDAAWAERPGDAPLLLHTRQRRRDFATPENLLAVVTLLEYRAEVERLLWDEQVTVGSAALRHPLNELVERCARELAFPQFAGLRGVAQQMLDGAQGGPEALEHQVHEQLIPGGNSAYEDLLEWRARLRSLRLLRRSAACADAVLGADPERDNYLYQVWIFYELADLLQELGCLERVDPRPGRMALRFRWGVGAEQRTYELRHDQAVPTPSARWGATPLKKYAVPGVRPDFYLWRCDPPIEQVFHQGTLIWREPGVVWDAKYYRERERAVAPSSPVKRMIADLTLLGENQGTLLFAFLKGMEDAPLAATYRLHPTVRNQPLVPDQEVIIQPLCPALDLRAVRTTLTGLLAHAHAHLGTPRMPRCHGVFLDTLSLSERGTLVGRDGGALAPEDLLVCPKPHLGPWRVDLVSRITHCCRDGRLCHIIGQPGAAPPMRPPRTVRELLSELERLAATDAIATLDDELVEQVIGRIEGLTRRFAEVTGALENLGRYEAKLGDIGLDRTLPMIGPSERESLALAIYLRDQLDDVQANDYSASIIHVARVLERELQRRILAVPGITGADFPHGKPTLGTLGGVYRKNPALWAHIAAHLAQVWVGQIDPEDAAFEVRIEQLIGEIDIIVRARNQAAHTTPIIRTRFRELLRTLCSGGPLRVGALNVLLLAWPLPN</sequence>
<name>A0A2A6RN97_9CHLR</name>
<reference evidence="2" key="1">
    <citation type="submission" date="2017-08" db="EMBL/GenBank/DDBJ databases">
        <authorList>
            <person name="Grouzdev D.S."/>
            <person name="Gaisin V.A."/>
            <person name="Rysina M.S."/>
            <person name="Gorlenko V.M."/>
        </authorList>
    </citation>
    <scope>NUCLEOTIDE SEQUENCE [LARGE SCALE GENOMIC DNA]</scope>
    <source>
        <strain evidence="2">Kir15-3F</strain>
    </source>
</reference>
<protein>
    <submittedName>
        <fullName evidence="1">Uncharacterized protein</fullName>
    </submittedName>
</protein>
<dbReference type="Proteomes" id="UP000220527">
    <property type="component" value="Unassembled WGS sequence"/>
</dbReference>
<comment type="caution">
    <text evidence="1">The sequence shown here is derived from an EMBL/GenBank/DDBJ whole genome shotgun (WGS) entry which is preliminary data.</text>
</comment>
<evidence type="ECO:0000313" key="2">
    <source>
        <dbReference type="Proteomes" id="UP000220527"/>
    </source>
</evidence>
<evidence type="ECO:0000313" key="1">
    <source>
        <dbReference type="EMBL" id="PDW04564.1"/>
    </source>
</evidence>
<proteinExistence type="predicted"/>
<accession>A0A2A6RN97</accession>
<organism evidence="1 2">
    <name type="scientific">Candidatus Viridilinea mediisalina</name>
    <dbReference type="NCBI Taxonomy" id="2024553"/>
    <lineage>
        <taxon>Bacteria</taxon>
        <taxon>Bacillati</taxon>
        <taxon>Chloroflexota</taxon>
        <taxon>Chloroflexia</taxon>
        <taxon>Chloroflexales</taxon>
        <taxon>Chloroflexineae</taxon>
        <taxon>Oscillochloridaceae</taxon>
        <taxon>Candidatus Viridilinea</taxon>
    </lineage>
</organism>
<dbReference type="AlphaFoldDB" id="A0A2A6RN97"/>
<keyword evidence="2" id="KW-1185">Reference proteome</keyword>